<evidence type="ECO:0000313" key="14">
    <source>
        <dbReference type="Proteomes" id="UP000053558"/>
    </source>
</evidence>
<dbReference type="OrthoDB" id="269227at2759"/>
<dbReference type="EMBL" id="JH711587">
    <property type="protein sequence ID" value="EIW76000.1"/>
    <property type="molecule type" value="Genomic_DNA"/>
</dbReference>
<evidence type="ECO:0000256" key="2">
    <source>
        <dbReference type="ARBA" id="ARBA00010790"/>
    </source>
</evidence>
<feature type="domain" description="Glucose-methanol-choline oxidoreductase N-terminal" evidence="12">
    <location>
        <begin position="280"/>
        <end position="294"/>
    </location>
</feature>
<evidence type="ECO:0000256" key="10">
    <source>
        <dbReference type="RuleBase" id="RU003968"/>
    </source>
</evidence>
<dbReference type="Proteomes" id="UP000053558">
    <property type="component" value="Unassembled WGS sequence"/>
</dbReference>
<dbReference type="InterPro" id="IPR012132">
    <property type="entry name" value="GMC_OxRdtase"/>
</dbReference>
<dbReference type="Gene3D" id="3.50.50.60">
    <property type="entry name" value="FAD/NAD(P)-binding domain"/>
    <property type="match status" value="1"/>
</dbReference>
<dbReference type="InterPro" id="IPR036188">
    <property type="entry name" value="FAD/NAD-bd_sf"/>
</dbReference>
<dbReference type="PROSITE" id="PS00623">
    <property type="entry name" value="GMC_OXRED_1"/>
    <property type="match status" value="1"/>
</dbReference>
<dbReference type="InterPro" id="IPR007867">
    <property type="entry name" value="GMC_OxRtase_C"/>
</dbReference>
<dbReference type="AlphaFoldDB" id="A0A5M3MB23"/>
<evidence type="ECO:0000256" key="9">
    <source>
        <dbReference type="PIRSR" id="PIRSR000137-2"/>
    </source>
</evidence>
<comment type="similarity">
    <text evidence="2 10">Belongs to the GMC oxidoreductase family.</text>
</comment>
<dbReference type="PANTHER" id="PTHR11552">
    <property type="entry name" value="GLUCOSE-METHANOL-CHOLINE GMC OXIDOREDUCTASE"/>
    <property type="match status" value="1"/>
</dbReference>
<evidence type="ECO:0000256" key="4">
    <source>
        <dbReference type="ARBA" id="ARBA00022729"/>
    </source>
</evidence>
<evidence type="ECO:0000259" key="12">
    <source>
        <dbReference type="PROSITE" id="PS00624"/>
    </source>
</evidence>
<gene>
    <name evidence="13" type="ORF">CONPUDRAFT_131544</name>
</gene>
<feature type="binding site" evidence="9">
    <location>
        <position position="91"/>
    </location>
    <ligand>
        <name>FAD</name>
        <dbReference type="ChEBI" id="CHEBI:57692"/>
    </ligand>
</feature>
<keyword evidence="6" id="KW-0560">Oxidoreductase</keyword>
<evidence type="ECO:0000313" key="13">
    <source>
        <dbReference type="EMBL" id="EIW76000.1"/>
    </source>
</evidence>
<dbReference type="InterPro" id="IPR000172">
    <property type="entry name" value="GMC_OxRdtase_N"/>
</dbReference>
<dbReference type="PROSITE" id="PS00624">
    <property type="entry name" value="GMC_OXRED_2"/>
    <property type="match status" value="1"/>
</dbReference>
<keyword evidence="7" id="KW-0325">Glycoprotein</keyword>
<reference evidence="14" key="1">
    <citation type="journal article" date="2012" name="Science">
        <title>The Paleozoic origin of enzymatic lignin decomposition reconstructed from 31 fungal genomes.</title>
        <authorList>
            <person name="Floudas D."/>
            <person name="Binder M."/>
            <person name="Riley R."/>
            <person name="Barry K."/>
            <person name="Blanchette R.A."/>
            <person name="Henrissat B."/>
            <person name="Martinez A.T."/>
            <person name="Otillar R."/>
            <person name="Spatafora J.W."/>
            <person name="Yadav J.S."/>
            <person name="Aerts A."/>
            <person name="Benoit I."/>
            <person name="Boyd A."/>
            <person name="Carlson A."/>
            <person name="Copeland A."/>
            <person name="Coutinho P.M."/>
            <person name="de Vries R.P."/>
            <person name="Ferreira P."/>
            <person name="Findley K."/>
            <person name="Foster B."/>
            <person name="Gaskell J."/>
            <person name="Glotzer D."/>
            <person name="Gorecki P."/>
            <person name="Heitman J."/>
            <person name="Hesse C."/>
            <person name="Hori C."/>
            <person name="Igarashi K."/>
            <person name="Jurgens J.A."/>
            <person name="Kallen N."/>
            <person name="Kersten P."/>
            <person name="Kohler A."/>
            <person name="Kuees U."/>
            <person name="Kumar T.K.A."/>
            <person name="Kuo A."/>
            <person name="LaButti K."/>
            <person name="Larrondo L.F."/>
            <person name="Lindquist E."/>
            <person name="Ling A."/>
            <person name="Lombard V."/>
            <person name="Lucas S."/>
            <person name="Lundell T."/>
            <person name="Martin R."/>
            <person name="McLaughlin D.J."/>
            <person name="Morgenstern I."/>
            <person name="Morin E."/>
            <person name="Murat C."/>
            <person name="Nagy L.G."/>
            <person name="Nolan M."/>
            <person name="Ohm R.A."/>
            <person name="Patyshakuliyeva A."/>
            <person name="Rokas A."/>
            <person name="Ruiz-Duenas F.J."/>
            <person name="Sabat G."/>
            <person name="Salamov A."/>
            <person name="Samejima M."/>
            <person name="Schmutz J."/>
            <person name="Slot J.C."/>
            <person name="St John F."/>
            <person name="Stenlid J."/>
            <person name="Sun H."/>
            <person name="Sun S."/>
            <person name="Syed K."/>
            <person name="Tsang A."/>
            <person name="Wiebenga A."/>
            <person name="Young D."/>
            <person name="Pisabarro A."/>
            <person name="Eastwood D.C."/>
            <person name="Martin F."/>
            <person name="Cullen D."/>
            <person name="Grigoriev I.V."/>
            <person name="Hibbett D.S."/>
        </authorList>
    </citation>
    <scope>NUCLEOTIDE SEQUENCE [LARGE SCALE GENOMIC DNA]</scope>
    <source>
        <strain evidence="14">RWD-64-598 SS2</strain>
    </source>
</reference>
<dbReference type="GeneID" id="19200350"/>
<evidence type="ECO:0000256" key="5">
    <source>
        <dbReference type="ARBA" id="ARBA00022827"/>
    </source>
</evidence>
<dbReference type="SUPFAM" id="SSF51905">
    <property type="entry name" value="FAD/NAD(P)-binding domain"/>
    <property type="match status" value="1"/>
</dbReference>
<evidence type="ECO:0000256" key="8">
    <source>
        <dbReference type="PIRSR" id="PIRSR000137-1"/>
    </source>
</evidence>
<sequence>MNSALEFVQQAFDYIVIGGGTTGLALASLLSLDKDVKIGVIEAGQRKDDDNILVPGLIGKVLNDPEYDWSFLTVPQPHANNRRIPINRGKVLGGTSALNYMAYCRGSRVEQNDWKKLGVKGWGWDTIDRVTKASERWTPPDSETASLHWANKAVKNHGRQGYVKTTAYNYYYDLAKPFFETMNELGVATNHSEASGDLIGVWTYTASIDAKTGARSYSTNAYYDNVSHRPNITVLTDALVTKIHLRNEGAGSHCATGVEFLKDGRLYTVQSRKEVVISTGSLQTPQILELSGIGNAEILNSLGIPVQVDLPGVGENFQDHFVVPMGAELTGKHHLTVDDLSSPAFAAEQMRLFKATATGMLGSTLSTLVFIPARQFIAPTRFAEILSALDTALKSPEIVNSPWKKWYEVQRDWLENDGVAQLEMILFPSWTHAGCSREGAKHYQMSVFLQHAWSRGNIHAISQNAEDYPRIDGCTLESPADIDLLMLVEAVKYAFNVMRTGALGALTAEIVQPKPSWSDDEIKEFIRNNVKSAFHPIGTASMLPRSSNGVVDDNLKVYGTSNLRVADASIFPIHLGTHPQATLYGLAHRAAEIINEARLEEGIQARL</sequence>
<comment type="cofactor">
    <cofactor evidence="1 9">
        <name>FAD</name>
        <dbReference type="ChEBI" id="CHEBI:57692"/>
    </cofactor>
</comment>
<feature type="binding site" evidence="9">
    <location>
        <begin position="21"/>
        <end position="22"/>
    </location>
    <ligand>
        <name>FAD</name>
        <dbReference type="ChEBI" id="CHEBI:57692"/>
    </ligand>
</feature>
<dbReference type="GO" id="GO:0050660">
    <property type="term" value="F:flavin adenine dinucleotide binding"/>
    <property type="evidence" value="ECO:0007669"/>
    <property type="project" value="InterPro"/>
</dbReference>
<dbReference type="Gene3D" id="3.30.560.10">
    <property type="entry name" value="Glucose Oxidase, domain 3"/>
    <property type="match status" value="1"/>
</dbReference>
<feature type="active site" description="Proton donor" evidence="8">
    <location>
        <position position="535"/>
    </location>
</feature>
<feature type="binding site" evidence="9">
    <location>
        <begin position="579"/>
        <end position="580"/>
    </location>
    <ligand>
        <name>FAD</name>
        <dbReference type="ChEBI" id="CHEBI:57692"/>
    </ligand>
</feature>
<evidence type="ECO:0000256" key="1">
    <source>
        <dbReference type="ARBA" id="ARBA00001974"/>
    </source>
</evidence>
<protein>
    <submittedName>
        <fullName evidence="13">Alcohol oxidase</fullName>
    </submittedName>
</protein>
<dbReference type="GO" id="GO:0016614">
    <property type="term" value="F:oxidoreductase activity, acting on CH-OH group of donors"/>
    <property type="evidence" value="ECO:0007669"/>
    <property type="project" value="InterPro"/>
</dbReference>
<dbReference type="OMA" id="NACWGTI"/>
<feature type="active site" description="Proton acceptor" evidence="8">
    <location>
        <position position="578"/>
    </location>
</feature>
<proteinExistence type="inferred from homology"/>
<keyword evidence="14" id="KW-1185">Reference proteome</keyword>
<feature type="domain" description="Glucose-methanol-choline oxidoreductase N-terminal" evidence="11">
    <location>
        <begin position="89"/>
        <end position="112"/>
    </location>
</feature>
<name>A0A5M3MB23_CONPW</name>
<feature type="binding site" evidence="9">
    <location>
        <position position="95"/>
    </location>
    <ligand>
        <name>FAD</name>
        <dbReference type="ChEBI" id="CHEBI:57692"/>
    </ligand>
</feature>
<organism evidence="13 14">
    <name type="scientific">Coniophora puteana (strain RWD-64-598)</name>
    <name type="common">Brown rot fungus</name>
    <dbReference type="NCBI Taxonomy" id="741705"/>
    <lineage>
        <taxon>Eukaryota</taxon>
        <taxon>Fungi</taxon>
        <taxon>Dikarya</taxon>
        <taxon>Basidiomycota</taxon>
        <taxon>Agaricomycotina</taxon>
        <taxon>Agaricomycetes</taxon>
        <taxon>Agaricomycetidae</taxon>
        <taxon>Boletales</taxon>
        <taxon>Coniophorineae</taxon>
        <taxon>Coniophoraceae</taxon>
        <taxon>Coniophora</taxon>
    </lineage>
</organism>
<evidence type="ECO:0000259" key="11">
    <source>
        <dbReference type="PROSITE" id="PS00623"/>
    </source>
</evidence>
<evidence type="ECO:0000256" key="7">
    <source>
        <dbReference type="ARBA" id="ARBA00023180"/>
    </source>
</evidence>
<evidence type="ECO:0000256" key="3">
    <source>
        <dbReference type="ARBA" id="ARBA00022630"/>
    </source>
</evidence>
<dbReference type="PANTHER" id="PTHR11552:SF201">
    <property type="entry name" value="GLUCOSE-METHANOL-CHOLINE OXIDOREDUCTASE N-TERMINAL DOMAIN-CONTAINING PROTEIN"/>
    <property type="match status" value="1"/>
</dbReference>
<dbReference type="RefSeq" id="XP_007773990.1">
    <property type="nucleotide sequence ID" value="XM_007775800.1"/>
</dbReference>
<dbReference type="SUPFAM" id="SSF54373">
    <property type="entry name" value="FAD-linked reductases, C-terminal domain"/>
    <property type="match status" value="1"/>
</dbReference>
<evidence type="ECO:0000256" key="6">
    <source>
        <dbReference type="ARBA" id="ARBA00023002"/>
    </source>
</evidence>
<dbReference type="PIRSF" id="PIRSF000137">
    <property type="entry name" value="Alcohol_oxidase"/>
    <property type="match status" value="1"/>
</dbReference>
<dbReference type="KEGG" id="cput:CONPUDRAFT_131544"/>
<dbReference type="Pfam" id="PF05199">
    <property type="entry name" value="GMC_oxred_C"/>
    <property type="match status" value="1"/>
</dbReference>
<keyword evidence="3 10" id="KW-0285">Flavoprotein</keyword>
<accession>A0A5M3MB23</accession>
<feature type="binding site" evidence="9">
    <location>
        <position position="240"/>
    </location>
    <ligand>
        <name>FAD</name>
        <dbReference type="ChEBI" id="CHEBI:57692"/>
    </ligand>
</feature>
<keyword evidence="4" id="KW-0732">Signal</keyword>
<comment type="caution">
    <text evidence="13">The sequence shown here is derived from an EMBL/GenBank/DDBJ whole genome shotgun (WGS) entry which is preliminary data.</text>
</comment>
<dbReference type="Pfam" id="PF00732">
    <property type="entry name" value="GMC_oxred_N"/>
    <property type="match status" value="1"/>
</dbReference>
<keyword evidence="5 9" id="KW-0274">FAD</keyword>